<dbReference type="InterPro" id="IPR002455">
    <property type="entry name" value="GPCR3_GABA-B"/>
</dbReference>
<dbReference type="InterPro" id="IPR017978">
    <property type="entry name" value="GPCR_3_C"/>
</dbReference>
<feature type="transmembrane region" description="Helical" evidence="9">
    <location>
        <begin position="603"/>
        <end position="628"/>
    </location>
</feature>
<dbReference type="PRINTS" id="PR00248">
    <property type="entry name" value="GPCRMGR"/>
</dbReference>
<keyword evidence="3 9" id="KW-1133">Transmembrane helix</keyword>
<dbReference type="EMBL" id="VJMJ01000269">
    <property type="protein sequence ID" value="KAF0724523.1"/>
    <property type="molecule type" value="Genomic_DNA"/>
</dbReference>
<feature type="transmembrane region" description="Helical" evidence="9">
    <location>
        <begin position="712"/>
        <end position="733"/>
    </location>
</feature>
<keyword evidence="8" id="KW-0807">Transducer</keyword>
<keyword evidence="12" id="KW-1185">Reference proteome</keyword>
<gene>
    <name evidence="11" type="ORF">Ae201684_016817</name>
</gene>
<proteinExistence type="predicted"/>
<accession>A0A6G0WBA9</accession>
<feature type="transmembrane region" description="Helical" evidence="9">
    <location>
        <begin position="673"/>
        <end position="691"/>
    </location>
</feature>
<evidence type="ECO:0000313" key="11">
    <source>
        <dbReference type="EMBL" id="KAF0724523.1"/>
    </source>
</evidence>
<evidence type="ECO:0000256" key="5">
    <source>
        <dbReference type="ARBA" id="ARBA00023136"/>
    </source>
</evidence>
<name>A0A6G0WBA9_9STRA</name>
<keyword evidence="4" id="KW-0297">G-protein coupled receptor</keyword>
<dbReference type="AlphaFoldDB" id="A0A6G0WBA9"/>
<dbReference type="Pfam" id="PF00003">
    <property type="entry name" value="7tm_3"/>
    <property type="match status" value="1"/>
</dbReference>
<sequence>MATEPSMFDTLRRKCLDAAWVANVSATLGVDPMARDSQNRRIYPWLQPSLQSAQFKINDKRQYLTTAYQPKCFGDGEILHGVGETVDTATGEQASQGHFQGTFTVEWNAWPSHDLMSWTLSILLQEVLGYDVSYFETDSGGLASQRMSSVGLGTFVPTHYNAEVWAASKLQVLNVYENESIGSNNGYYGQAGWFTLTSNVNEALLGPNSTRGIFQRSYSADFWHDYVRSNDLVNYYSVNNINISAFISTDYCADGTKGCESGCSKSYACTVAENQGQSCMMVLMMDPDYDPGFLQAAIANNDIPAYFCFVGGDEAENIVVNMMETNGPVTFYHNEPDLFHMKYEGKITRIALPRTDPIIVKSATGTFGENGYGQPTTNPVSVDFPLEPLQKYYAKLLSQDIYLVNFLGKVQITQSEMNDLLLDLSKLSDPYAVNSSFVAACNWIKANYMTWKTWLDPLPLCTISKHVVYTIAGCNTNVSGTFRNISFAWTTPNPLNPSLPSICDGGVVSLPSPIVTSKSCDWLNANPDQWKQWIDAKPLCDTSYYNYTVSSCDGDGSAQRTVTFSWLLPRANNSTKSVECTGGVALPTNTVIDCDYIPTDSDAYSAITALSAIAMVLLISCALAVVFFRSRSVIKRAQWPLLLVMLLGGLFLCIYVVLGGGAPTSALCGSRPVLLVVGYTLIFGSLLVKSLRVYWIFCNKSLKKVTVSLWKIVKILLVLLAIDIVILVAWLAADFPSPTVVTKPSTAFVGHVDNLTCHSSSFIFAALIIFWKAIITFVGMYVSFLVRHAGSDFQESVWIFISSCVVMMGAIVLLPLAYMTDLPPLVTYSFESIVILLGIVSYMAVVEP</sequence>
<dbReference type="GO" id="GO:0038039">
    <property type="term" value="C:G protein-coupled receptor heterodimeric complex"/>
    <property type="evidence" value="ECO:0007669"/>
    <property type="project" value="TreeGrafter"/>
</dbReference>
<evidence type="ECO:0000256" key="2">
    <source>
        <dbReference type="ARBA" id="ARBA00022692"/>
    </source>
</evidence>
<dbReference type="Proteomes" id="UP000481153">
    <property type="component" value="Unassembled WGS sequence"/>
</dbReference>
<evidence type="ECO:0000256" key="1">
    <source>
        <dbReference type="ARBA" id="ARBA00004141"/>
    </source>
</evidence>
<keyword evidence="7" id="KW-0325">Glycoprotein</keyword>
<dbReference type="CDD" id="cd15047">
    <property type="entry name" value="7tmC_GABA-B-like"/>
    <property type="match status" value="1"/>
</dbReference>
<keyword evidence="2 9" id="KW-0812">Transmembrane</keyword>
<protein>
    <recommendedName>
        <fullName evidence="10">G-protein coupled receptors family 3 profile domain-containing protein</fullName>
    </recommendedName>
</protein>
<evidence type="ECO:0000313" key="12">
    <source>
        <dbReference type="Proteomes" id="UP000481153"/>
    </source>
</evidence>
<evidence type="ECO:0000256" key="9">
    <source>
        <dbReference type="SAM" id="Phobius"/>
    </source>
</evidence>
<feature type="domain" description="G-protein coupled receptors family 3 profile" evidence="10">
    <location>
        <begin position="603"/>
        <end position="848"/>
    </location>
</feature>
<keyword evidence="5 9" id="KW-0472">Membrane</keyword>
<comment type="caution">
    <text evidence="11">The sequence shown here is derived from an EMBL/GenBank/DDBJ whole genome shotgun (WGS) entry which is preliminary data.</text>
</comment>
<dbReference type="VEuPathDB" id="FungiDB:AeMF1_003598"/>
<dbReference type="PANTHER" id="PTHR10519:SF20">
    <property type="entry name" value="G-PROTEIN COUPLED RECEPTOR 156-RELATED"/>
    <property type="match status" value="1"/>
</dbReference>
<evidence type="ECO:0000256" key="6">
    <source>
        <dbReference type="ARBA" id="ARBA00023170"/>
    </source>
</evidence>
<evidence type="ECO:0000259" key="10">
    <source>
        <dbReference type="PROSITE" id="PS50259"/>
    </source>
</evidence>
<reference evidence="11 12" key="1">
    <citation type="submission" date="2019-07" db="EMBL/GenBank/DDBJ databases">
        <title>Genomics analysis of Aphanomyces spp. identifies a new class of oomycete effector associated with host adaptation.</title>
        <authorList>
            <person name="Gaulin E."/>
        </authorList>
    </citation>
    <scope>NUCLEOTIDE SEQUENCE [LARGE SCALE GENOMIC DNA]</scope>
    <source>
        <strain evidence="11 12">ATCC 201684</strain>
    </source>
</reference>
<evidence type="ECO:0000256" key="7">
    <source>
        <dbReference type="ARBA" id="ARBA00023180"/>
    </source>
</evidence>
<evidence type="ECO:0000256" key="4">
    <source>
        <dbReference type="ARBA" id="ARBA00023040"/>
    </source>
</evidence>
<dbReference type="PROSITE" id="PS50259">
    <property type="entry name" value="G_PROTEIN_RECEP_F3_4"/>
    <property type="match status" value="1"/>
</dbReference>
<dbReference type="GO" id="GO:0004965">
    <property type="term" value="F:G protein-coupled GABA receptor activity"/>
    <property type="evidence" value="ECO:0007669"/>
    <property type="project" value="InterPro"/>
</dbReference>
<evidence type="ECO:0000256" key="3">
    <source>
        <dbReference type="ARBA" id="ARBA00022989"/>
    </source>
</evidence>
<feature type="transmembrane region" description="Helical" evidence="9">
    <location>
        <begin position="762"/>
        <end position="785"/>
    </location>
</feature>
<comment type="subcellular location">
    <subcellularLocation>
        <location evidence="1">Membrane</location>
        <topology evidence="1">Multi-pass membrane protein</topology>
    </subcellularLocation>
</comment>
<keyword evidence="6" id="KW-0675">Receptor</keyword>
<feature type="transmembrane region" description="Helical" evidence="9">
    <location>
        <begin position="640"/>
        <end position="661"/>
    </location>
</feature>
<dbReference type="PANTHER" id="PTHR10519">
    <property type="entry name" value="GABA-B RECEPTOR"/>
    <property type="match status" value="1"/>
</dbReference>
<evidence type="ECO:0000256" key="8">
    <source>
        <dbReference type="ARBA" id="ARBA00023224"/>
    </source>
</evidence>
<feature type="transmembrane region" description="Helical" evidence="9">
    <location>
        <begin position="797"/>
        <end position="819"/>
    </location>
</feature>
<dbReference type="InterPro" id="IPR000337">
    <property type="entry name" value="GPCR_3"/>
</dbReference>
<feature type="transmembrane region" description="Helical" evidence="9">
    <location>
        <begin position="825"/>
        <end position="845"/>
    </location>
</feature>
<organism evidence="11 12">
    <name type="scientific">Aphanomyces euteiches</name>
    <dbReference type="NCBI Taxonomy" id="100861"/>
    <lineage>
        <taxon>Eukaryota</taxon>
        <taxon>Sar</taxon>
        <taxon>Stramenopiles</taxon>
        <taxon>Oomycota</taxon>
        <taxon>Saprolegniomycetes</taxon>
        <taxon>Saprolegniales</taxon>
        <taxon>Verrucalvaceae</taxon>
        <taxon>Aphanomyces</taxon>
    </lineage>
</organism>